<accession>A0A9D4U857</accession>
<comment type="caution">
    <text evidence="1">The sequence shown here is derived from an EMBL/GenBank/DDBJ whole genome shotgun (WGS) entry which is preliminary data.</text>
</comment>
<keyword evidence="2" id="KW-1185">Reference proteome</keyword>
<evidence type="ECO:0000313" key="2">
    <source>
        <dbReference type="Proteomes" id="UP000886520"/>
    </source>
</evidence>
<gene>
    <name evidence="1" type="ORF">GOP47_0021785</name>
</gene>
<reference evidence="1" key="1">
    <citation type="submission" date="2021-01" db="EMBL/GenBank/DDBJ databases">
        <title>Adiantum capillus-veneris genome.</title>
        <authorList>
            <person name="Fang Y."/>
            <person name="Liao Q."/>
        </authorList>
    </citation>
    <scope>NUCLEOTIDE SEQUENCE</scope>
    <source>
        <strain evidence="1">H3</strain>
        <tissue evidence="1">Leaf</tissue>
    </source>
</reference>
<proteinExistence type="predicted"/>
<organism evidence="1 2">
    <name type="scientific">Adiantum capillus-veneris</name>
    <name type="common">Maidenhair fern</name>
    <dbReference type="NCBI Taxonomy" id="13818"/>
    <lineage>
        <taxon>Eukaryota</taxon>
        <taxon>Viridiplantae</taxon>
        <taxon>Streptophyta</taxon>
        <taxon>Embryophyta</taxon>
        <taxon>Tracheophyta</taxon>
        <taxon>Polypodiopsida</taxon>
        <taxon>Polypodiidae</taxon>
        <taxon>Polypodiales</taxon>
        <taxon>Pteridineae</taxon>
        <taxon>Pteridaceae</taxon>
        <taxon>Vittarioideae</taxon>
        <taxon>Adiantum</taxon>
    </lineage>
</organism>
<sequence length="71" mass="7741">MSGEKKYRCEASVFRPKGNGITGFGVLLDGGTCVHHITTISIFACTCRRFDGMLFDVGELEIAVHADMICN</sequence>
<dbReference type="EMBL" id="JABFUD020000021">
    <property type="protein sequence ID" value="KAI5063238.1"/>
    <property type="molecule type" value="Genomic_DNA"/>
</dbReference>
<name>A0A9D4U857_ADICA</name>
<dbReference type="Proteomes" id="UP000886520">
    <property type="component" value="Chromosome 21"/>
</dbReference>
<dbReference type="AlphaFoldDB" id="A0A9D4U857"/>
<evidence type="ECO:0000313" key="1">
    <source>
        <dbReference type="EMBL" id="KAI5063238.1"/>
    </source>
</evidence>
<protein>
    <submittedName>
        <fullName evidence="1">Uncharacterized protein</fullName>
    </submittedName>
</protein>